<evidence type="ECO:0000256" key="1">
    <source>
        <dbReference type="SAM" id="MobiDB-lite"/>
    </source>
</evidence>
<dbReference type="EMBL" id="GECZ01009264">
    <property type="protein sequence ID" value="JAS60505.1"/>
    <property type="molecule type" value="Transcribed_RNA"/>
</dbReference>
<proteinExistence type="predicted"/>
<feature type="compositionally biased region" description="Polar residues" evidence="1">
    <location>
        <begin position="59"/>
        <end position="69"/>
    </location>
</feature>
<feature type="region of interest" description="Disordered" evidence="1">
    <location>
        <begin position="1"/>
        <end position="85"/>
    </location>
</feature>
<gene>
    <name evidence="2" type="ORF">g.9720</name>
</gene>
<accession>A0A1B6GDI2</accession>
<protein>
    <submittedName>
        <fullName evidence="2">Uncharacterized protein</fullName>
    </submittedName>
</protein>
<evidence type="ECO:0000313" key="2">
    <source>
        <dbReference type="EMBL" id="JAS60505.1"/>
    </source>
</evidence>
<name>A0A1B6GDI2_9HEMI</name>
<reference evidence="2" key="1">
    <citation type="submission" date="2015-11" db="EMBL/GenBank/DDBJ databases">
        <title>De novo transcriptome assembly of four potential Pierce s Disease insect vectors from Arizona vineyards.</title>
        <authorList>
            <person name="Tassone E.E."/>
        </authorList>
    </citation>
    <scope>NUCLEOTIDE SEQUENCE</scope>
</reference>
<feature type="non-terminal residue" evidence="2">
    <location>
        <position position="106"/>
    </location>
</feature>
<organism evidence="2">
    <name type="scientific">Cuerna arida</name>
    <dbReference type="NCBI Taxonomy" id="1464854"/>
    <lineage>
        <taxon>Eukaryota</taxon>
        <taxon>Metazoa</taxon>
        <taxon>Ecdysozoa</taxon>
        <taxon>Arthropoda</taxon>
        <taxon>Hexapoda</taxon>
        <taxon>Insecta</taxon>
        <taxon>Pterygota</taxon>
        <taxon>Neoptera</taxon>
        <taxon>Paraneoptera</taxon>
        <taxon>Hemiptera</taxon>
        <taxon>Auchenorrhyncha</taxon>
        <taxon>Membracoidea</taxon>
        <taxon>Cicadellidae</taxon>
        <taxon>Cicadellinae</taxon>
        <taxon>Proconiini</taxon>
        <taxon>Cuerna</taxon>
    </lineage>
</organism>
<feature type="compositionally biased region" description="Basic and acidic residues" evidence="1">
    <location>
        <begin position="1"/>
        <end position="12"/>
    </location>
</feature>
<dbReference type="AlphaFoldDB" id="A0A1B6GDI2"/>
<sequence length="106" mass="11422">MSAVDSKSEIAENAKMSATGKRGRSRTQMLQALEESEAIIKSLGPEPELAEGRRRTRSSTKSLPQTTVEVSEPSPAKKQKKSATSSLTLFFSTSSFVSSSTCFGFL</sequence>